<organism evidence="2 3">
    <name type="scientific">Pilimelia columellifera subsp. columellifera</name>
    <dbReference type="NCBI Taxonomy" id="706583"/>
    <lineage>
        <taxon>Bacteria</taxon>
        <taxon>Bacillati</taxon>
        <taxon>Actinomycetota</taxon>
        <taxon>Actinomycetes</taxon>
        <taxon>Micromonosporales</taxon>
        <taxon>Micromonosporaceae</taxon>
        <taxon>Pilimelia</taxon>
    </lineage>
</organism>
<comment type="caution">
    <text evidence="2">The sequence shown here is derived from an EMBL/GenBank/DDBJ whole genome shotgun (WGS) entry which is preliminary data.</text>
</comment>
<protein>
    <submittedName>
        <fullName evidence="2">Uncharacterized protein</fullName>
    </submittedName>
</protein>
<sequence>MHRRTMTGGIAVAMLSTIVAAAPASAQSPHQAVTVGHDALSTTMARFYDRQIDLARGWQQARSCIVITGADIRCYRTNIEADAAVQAFAGGFVPVSRRTSVLDCADRTLCLYEHISGGGRRLAFGPAQSGAQELSRYRFENITSSWRNNRRASTVVMSTGSPSPTQVIAPANEENIDLGGYSDRAIRVQLDSARS</sequence>
<dbReference type="Pfam" id="PF03995">
    <property type="entry name" value="Inhibitor_I36"/>
    <property type="match status" value="1"/>
</dbReference>
<name>A0ABP6AYI6_9ACTN</name>
<dbReference type="EMBL" id="BAAARY010000014">
    <property type="protein sequence ID" value="GAA2527858.1"/>
    <property type="molecule type" value="Genomic_DNA"/>
</dbReference>
<reference evidence="3" key="1">
    <citation type="journal article" date="2019" name="Int. J. Syst. Evol. Microbiol.">
        <title>The Global Catalogue of Microorganisms (GCM) 10K type strain sequencing project: providing services to taxonomists for standard genome sequencing and annotation.</title>
        <authorList>
            <consortium name="The Broad Institute Genomics Platform"/>
            <consortium name="The Broad Institute Genome Sequencing Center for Infectious Disease"/>
            <person name="Wu L."/>
            <person name="Ma J."/>
        </authorList>
    </citation>
    <scope>NUCLEOTIDE SEQUENCE [LARGE SCALE GENOMIC DNA]</scope>
    <source>
        <strain evidence="3">JCM 3367</strain>
    </source>
</reference>
<evidence type="ECO:0000313" key="3">
    <source>
        <dbReference type="Proteomes" id="UP001499978"/>
    </source>
</evidence>
<keyword evidence="1" id="KW-0732">Signal</keyword>
<evidence type="ECO:0000256" key="1">
    <source>
        <dbReference type="SAM" id="SignalP"/>
    </source>
</evidence>
<gene>
    <name evidence="2" type="ORF">GCM10010201_28410</name>
</gene>
<feature type="signal peptide" evidence="1">
    <location>
        <begin position="1"/>
        <end position="26"/>
    </location>
</feature>
<dbReference type="Proteomes" id="UP001499978">
    <property type="component" value="Unassembled WGS sequence"/>
</dbReference>
<evidence type="ECO:0000313" key="2">
    <source>
        <dbReference type="EMBL" id="GAA2527858.1"/>
    </source>
</evidence>
<keyword evidence="3" id="KW-1185">Reference proteome</keyword>
<proteinExistence type="predicted"/>
<accession>A0ABP6AYI6</accession>
<feature type="chain" id="PRO_5046968546" evidence="1">
    <location>
        <begin position="27"/>
        <end position="195"/>
    </location>
</feature>